<dbReference type="EMBL" id="MTKT01003261">
    <property type="protein sequence ID" value="OWM75303.1"/>
    <property type="molecule type" value="Genomic_DNA"/>
</dbReference>
<organism evidence="2 3">
    <name type="scientific">Punica granatum</name>
    <name type="common">Pomegranate</name>
    <dbReference type="NCBI Taxonomy" id="22663"/>
    <lineage>
        <taxon>Eukaryota</taxon>
        <taxon>Viridiplantae</taxon>
        <taxon>Streptophyta</taxon>
        <taxon>Embryophyta</taxon>
        <taxon>Tracheophyta</taxon>
        <taxon>Spermatophyta</taxon>
        <taxon>Magnoliopsida</taxon>
        <taxon>eudicotyledons</taxon>
        <taxon>Gunneridae</taxon>
        <taxon>Pentapetalae</taxon>
        <taxon>rosids</taxon>
        <taxon>malvids</taxon>
        <taxon>Myrtales</taxon>
        <taxon>Lythraceae</taxon>
        <taxon>Punica</taxon>
    </lineage>
</organism>
<protein>
    <submittedName>
        <fullName evidence="2">Uncharacterized protein</fullName>
    </submittedName>
</protein>
<reference evidence="3" key="1">
    <citation type="journal article" date="2017" name="Plant J.">
        <title>The pomegranate (Punica granatum L.) genome and the genomics of punicalagin biosynthesis.</title>
        <authorList>
            <person name="Qin G."/>
            <person name="Xu C."/>
            <person name="Ming R."/>
            <person name="Tang H."/>
            <person name="Guyot R."/>
            <person name="Kramer E.M."/>
            <person name="Hu Y."/>
            <person name="Yi X."/>
            <person name="Qi Y."/>
            <person name="Xu X."/>
            <person name="Gao Z."/>
            <person name="Pan H."/>
            <person name="Jian J."/>
            <person name="Tian Y."/>
            <person name="Yue Z."/>
            <person name="Xu Y."/>
        </authorList>
    </citation>
    <scope>NUCLEOTIDE SEQUENCE [LARGE SCALE GENOMIC DNA]</scope>
    <source>
        <strain evidence="3">cv. Dabenzi</strain>
    </source>
</reference>
<name>A0A218WRP1_PUNGR</name>
<dbReference type="Proteomes" id="UP000197138">
    <property type="component" value="Unassembled WGS sequence"/>
</dbReference>
<gene>
    <name evidence="2" type="ORF">CDL15_Pgr012263</name>
</gene>
<dbReference type="AlphaFoldDB" id="A0A218WRP1"/>
<proteinExistence type="predicted"/>
<feature type="compositionally biased region" description="Basic and acidic residues" evidence="1">
    <location>
        <begin position="43"/>
        <end position="54"/>
    </location>
</feature>
<evidence type="ECO:0000313" key="3">
    <source>
        <dbReference type="Proteomes" id="UP000197138"/>
    </source>
</evidence>
<feature type="region of interest" description="Disordered" evidence="1">
    <location>
        <begin position="43"/>
        <end position="64"/>
    </location>
</feature>
<evidence type="ECO:0000313" key="2">
    <source>
        <dbReference type="EMBL" id="OWM75303.1"/>
    </source>
</evidence>
<sequence>MVTHLGAAPLNLKGMLSFCHDRPQRGDTSTLRLFPIKVKEESREEFSERREPMHHSSLVAGVSL</sequence>
<accession>A0A218WRP1</accession>
<comment type="caution">
    <text evidence="2">The sequence shown here is derived from an EMBL/GenBank/DDBJ whole genome shotgun (WGS) entry which is preliminary data.</text>
</comment>
<evidence type="ECO:0000256" key="1">
    <source>
        <dbReference type="SAM" id="MobiDB-lite"/>
    </source>
</evidence>